<dbReference type="Proteomes" id="UP000494106">
    <property type="component" value="Unassembled WGS sequence"/>
</dbReference>
<proteinExistence type="predicted"/>
<organism evidence="2 3">
    <name type="scientific">Arctia plantaginis</name>
    <name type="common">Wood tiger moth</name>
    <name type="synonym">Phalaena plantaginis</name>
    <dbReference type="NCBI Taxonomy" id="874455"/>
    <lineage>
        <taxon>Eukaryota</taxon>
        <taxon>Metazoa</taxon>
        <taxon>Ecdysozoa</taxon>
        <taxon>Arthropoda</taxon>
        <taxon>Hexapoda</taxon>
        <taxon>Insecta</taxon>
        <taxon>Pterygota</taxon>
        <taxon>Neoptera</taxon>
        <taxon>Endopterygota</taxon>
        <taxon>Lepidoptera</taxon>
        <taxon>Glossata</taxon>
        <taxon>Ditrysia</taxon>
        <taxon>Noctuoidea</taxon>
        <taxon>Erebidae</taxon>
        <taxon>Arctiinae</taxon>
        <taxon>Arctia</taxon>
    </lineage>
</organism>
<reference evidence="2 3" key="1">
    <citation type="submission" date="2020-04" db="EMBL/GenBank/DDBJ databases">
        <authorList>
            <person name="Wallbank WR R."/>
            <person name="Pardo Diaz C."/>
            <person name="Kozak K."/>
            <person name="Martin S."/>
            <person name="Jiggins C."/>
            <person name="Moest M."/>
            <person name="Warren A I."/>
            <person name="Byers J.R.P. K."/>
            <person name="Montejo-Kovacevich G."/>
            <person name="Yen C E."/>
        </authorList>
    </citation>
    <scope>NUCLEOTIDE SEQUENCE [LARGE SCALE GENOMIC DNA]</scope>
</reference>
<comment type="caution">
    <text evidence="2">The sequence shown here is derived from an EMBL/GenBank/DDBJ whole genome shotgun (WGS) entry which is preliminary data.</text>
</comment>
<evidence type="ECO:0000313" key="2">
    <source>
        <dbReference type="EMBL" id="CAB3252171.1"/>
    </source>
</evidence>
<keyword evidence="1" id="KW-0732">Signal</keyword>
<sequence>MRLSLKINGIQVELFLFVLTNVKICSGQNARDDIVFYHIKPGGLYILNSMSDILNECWHSVDDLEKIRQLNLNSAAYEVGYLIHLIQNKYRKMLDRYYSAVLIGPEPMFLFELIILLEEIEHGYFQLEHIIRMLSQVERKYEIETPLNVKHRDLTLDEEIKEAVEKKKKEKSKTSLVDEDLFDMNTNSKPAKEEKHQDLQHVAPQTAYVSTTRKPTTRKKFNWAKYYEELEDIKDIKNYYHNYTKTPKTRWWWPIEYGWEIDYAWYF</sequence>
<accession>A0A8S1B6A1</accession>
<dbReference type="EMBL" id="CADEBC010000553">
    <property type="protein sequence ID" value="CAB3252171.1"/>
    <property type="molecule type" value="Genomic_DNA"/>
</dbReference>
<protein>
    <submittedName>
        <fullName evidence="2">Uncharacterized protein</fullName>
    </submittedName>
</protein>
<gene>
    <name evidence="2" type="ORF">APLA_LOCUS13328</name>
</gene>
<evidence type="ECO:0000256" key="1">
    <source>
        <dbReference type="SAM" id="SignalP"/>
    </source>
</evidence>
<name>A0A8S1B6A1_ARCPL</name>
<evidence type="ECO:0000313" key="3">
    <source>
        <dbReference type="Proteomes" id="UP000494106"/>
    </source>
</evidence>
<dbReference type="AlphaFoldDB" id="A0A8S1B6A1"/>
<dbReference type="OrthoDB" id="7378384at2759"/>
<feature type="signal peptide" evidence="1">
    <location>
        <begin position="1"/>
        <end position="27"/>
    </location>
</feature>
<feature type="chain" id="PRO_5035816707" evidence="1">
    <location>
        <begin position="28"/>
        <end position="267"/>
    </location>
</feature>
<keyword evidence="3" id="KW-1185">Reference proteome</keyword>